<dbReference type="AlphaFoldDB" id="A0AA40CPV1"/>
<accession>A0AA40CPV1</accession>
<reference evidence="2" key="1">
    <citation type="submission" date="2023-06" db="EMBL/GenBank/DDBJ databases">
        <title>Genome-scale phylogeny and comparative genomics of the fungal order Sordariales.</title>
        <authorList>
            <consortium name="Lawrence Berkeley National Laboratory"/>
            <person name="Hensen N."/>
            <person name="Bonometti L."/>
            <person name="Westerberg I."/>
            <person name="Brannstrom I.O."/>
            <person name="Guillou S."/>
            <person name="Cros-Aarteil S."/>
            <person name="Calhoun S."/>
            <person name="Haridas S."/>
            <person name="Kuo A."/>
            <person name="Mondo S."/>
            <person name="Pangilinan J."/>
            <person name="Riley R."/>
            <person name="Labutti K."/>
            <person name="Andreopoulos B."/>
            <person name="Lipzen A."/>
            <person name="Chen C."/>
            <person name="Yanf M."/>
            <person name="Daum C."/>
            <person name="Ng V."/>
            <person name="Clum A."/>
            <person name="Steindorff A."/>
            <person name="Ohm R."/>
            <person name="Martin F."/>
            <person name="Silar P."/>
            <person name="Natvig D."/>
            <person name="Lalanne C."/>
            <person name="Gautier V."/>
            <person name="Ament-Velasquez S.L."/>
            <person name="Kruys A."/>
            <person name="Hutchinson M.I."/>
            <person name="Powell A.J."/>
            <person name="Barry K."/>
            <person name="Miller A.N."/>
            <person name="Grigoriev I.V."/>
            <person name="Debuchy R."/>
            <person name="Gladieux P."/>
            <person name="Thoren M.H."/>
            <person name="Johannesson H."/>
        </authorList>
    </citation>
    <scope>NUCLEOTIDE SEQUENCE</scope>
    <source>
        <strain evidence="2">SMH2532-1</strain>
    </source>
</reference>
<dbReference type="EMBL" id="JAULSV010000004">
    <property type="protein sequence ID" value="KAK0646926.1"/>
    <property type="molecule type" value="Genomic_DNA"/>
</dbReference>
<protein>
    <submittedName>
        <fullName evidence="2">Uncharacterized protein</fullName>
    </submittedName>
</protein>
<comment type="caution">
    <text evidence="2">The sequence shown here is derived from an EMBL/GenBank/DDBJ whole genome shotgun (WGS) entry which is preliminary data.</text>
</comment>
<organism evidence="2 3">
    <name type="scientific">Cercophora newfieldiana</name>
    <dbReference type="NCBI Taxonomy" id="92897"/>
    <lineage>
        <taxon>Eukaryota</taxon>
        <taxon>Fungi</taxon>
        <taxon>Dikarya</taxon>
        <taxon>Ascomycota</taxon>
        <taxon>Pezizomycotina</taxon>
        <taxon>Sordariomycetes</taxon>
        <taxon>Sordariomycetidae</taxon>
        <taxon>Sordariales</taxon>
        <taxon>Lasiosphaeriaceae</taxon>
        <taxon>Cercophora</taxon>
    </lineage>
</organism>
<evidence type="ECO:0000313" key="2">
    <source>
        <dbReference type="EMBL" id="KAK0646926.1"/>
    </source>
</evidence>
<dbReference type="Proteomes" id="UP001174936">
    <property type="component" value="Unassembled WGS sequence"/>
</dbReference>
<name>A0AA40CPV1_9PEZI</name>
<feature type="compositionally biased region" description="Basic residues" evidence="1">
    <location>
        <begin position="1"/>
        <end position="16"/>
    </location>
</feature>
<keyword evidence="3" id="KW-1185">Reference proteome</keyword>
<evidence type="ECO:0000256" key="1">
    <source>
        <dbReference type="SAM" id="MobiDB-lite"/>
    </source>
</evidence>
<proteinExistence type="predicted"/>
<sequence length="53" mass="6517">MLTRKRDRSRARHRMRNGLPRRTGLDQSMRQLRTHCRQAQRGRTEFVECMLYV</sequence>
<gene>
    <name evidence="2" type="ORF">B0T16DRAFT_414468</name>
</gene>
<evidence type="ECO:0000313" key="3">
    <source>
        <dbReference type="Proteomes" id="UP001174936"/>
    </source>
</evidence>
<feature type="region of interest" description="Disordered" evidence="1">
    <location>
        <begin position="1"/>
        <end position="31"/>
    </location>
</feature>